<sequence length="72" mass="8526">MQLKTKLQDYWCQHVYPNEDLCCCWTLHHLLEHKYIKIVATDAQVGLKCDKWIYFCCLAGVFMEMLEIEALG</sequence>
<dbReference type="AlphaFoldDB" id="I7GIC8"/>
<proteinExistence type="evidence at transcript level"/>
<name>I7GIC8_MACFA</name>
<dbReference type="EMBL" id="AB172621">
    <property type="protein sequence ID" value="BAE89683.1"/>
    <property type="molecule type" value="mRNA"/>
</dbReference>
<organism evidence="1">
    <name type="scientific">Macaca fascicularis</name>
    <name type="common">Crab-eating macaque</name>
    <name type="synonym">Cynomolgus monkey</name>
    <dbReference type="NCBI Taxonomy" id="9541"/>
    <lineage>
        <taxon>Eukaryota</taxon>
        <taxon>Metazoa</taxon>
        <taxon>Chordata</taxon>
        <taxon>Craniata</taxon>
        <taxon>Vertebrata</taxon>
        <taxon>Euteleostomi</taxon>
        <taxon>Mammalia</taxon>
        <taxon>Eutheria</taxon>
        <taxon>Euarchontoglires</taxon>
        <taxon>Primates</taxon>
        <taxon>Haplorrhini</taxon>
        <taxon>Catarrhini</taxon>
        <taxon>Cercopithecidae</taxon>
        <taxon>Cercopithecinae</taxon>
        <taxon>Macaca</taxon>
    </lineage>
</organism>
<evidence type="ECO:0000313" key="1">
    <source>
        <dbReference type="EMBL" id="BAE89683.1"/>
    </source>
</evidence>
<protein>
    <submittedName>
        <fullName evidence="1">Macaca fascicularis brain cDNA clone: QflA-18966, similar to human syntaxin 17 (STX17), mRNA, RefSeq: NM_017919.1</fullName>
    </submittedName>
</protein>
<reference evidence="1" key="1">
    <citation type="journal article" date="2007" name="PLoS Biol.">
        <title>Rate of evolution in brain-expressed genes in humans and other primates.</title>
        <authorList>
            <person name="Wang H.-Y."/>
            <person name="Chien H.-C."/>
            <person name="Osada N."/>
            <person name="Hashimoto K."/>
            <person name="Sugano S."/>
            <person name="Gojobori T."/>
            <person name="Chou C.-K."/>
            <person name="Tsai S.-F."/>
            <person name="Wu C.-I."/>
            <person name="Shen C.-K.J."/>
        </authorList>
    </citation>
    <scope>NUCLEOTIDE SEQUENCE</scope>
</reference>
<accession>I7GIC8</accession>